<evidence type="ECO:0000313" key="3">
    <source>
        <dbReference type="Proteomes" id="UP001063228"/>
    </source>
</evidence>
<protein>
    <recommendedName>
        <fullName evidence="4">SH3 domain-containing protein</fullName>
    </recommendedName>
</protein>
<dbReference type="Proteomes" id="UP001063228">
    <property type="component" value="Chromosome"/>
</dbReference>
<feature type="signal peptide" evidence="1">
    <location>
        <begin position="1"/>
        <end position="21"/>
    </location>
</feature>
<evidence type="ECO:0000313" key="2">
    <source>
        <dbReference type="EMBL" id="UXZ98118.1"/>
    </source>
</evidence>
<reference evidence="2" key="1">
    <citation type="submission" date="2021-08" db="EMBL/GenBank/DDBJ databases">
        <title>Complete genome sequence of Pseudomonas phytophila.</title>
        <authorList>
            <person name="Weir B.S."/>
            <person name="Templeton M.D."/>
            <person name="Arshed S."/>
            <person name="Andersen M.T."/>
            <person name="Jayaraman J."/>
        </authorList>
    </citation>
    <scope>NUCLEOTIDE SEQUENCE</scope>
    <source>
        <strain evidence="2">ICMP 23753</strain>
    </source>
</reference>
<evidence type="ECO:0008006" key="4">
    <source>
        <dbReference type="Google" id="ProtNLM"/>
    </source>
</evidence>
<gene>
    <name evidence="2" type="ORF">K3169_09710</name>
</gene>
<name>A0ABY6FKI3_9PSED</name>
<evidence type="ECO:0000256" key="1">
    <source>
        <dbReference type="SAM" id="SignalP"/>
    </source>
</evidence>
<keyword evidence="1" id="KW-0732">Signal</keyword>
<dbReference type="RefSeq" id="WP_263271244.1">
    <property type="nucleotide sequence ID" value="NZ_CP081201.1"/>
</dbReference>
<keyword evidence="3" id="KW-1185">Reference proteome</keyword>
<proteinExistence type="predicted"/>
<accession>A0ABY6FKI3</accession>
<dbReference type="EMBL" id="CP081201">
    <property type="protein sequence ID" value="UXZ98118.1"/>
    <property type="molecule type" value="Genomic_DNA"/>
</dbReference>
<organism evidence="2 3">
    <name type="scientific">Pseudomonas phytophila</name>
    <dbReference type="NCBI Taxonomy" id="2867264"/>
    <lineage>
        <taxon>Bacteria</taxon>
        <taxon>Pseudomonadati</taxon>
        <taxon>Pseudomonadota</taxon>
        <taxon>Gammaproteobacteria</taxon>
        <taxon>Pseudomonadales</taxon>
        <taxon>Pseudomonadaceae</taxon>
        <taxon>Pseudomonas</taxon>
    </lineage>
</organism>
<feature type="chain" id="PRO_5045779410" description="SH3 domain-containing protein" evidence="1">
    <location>
        <begin position="22"/>
        <end position="256"/>
    </location>
</feature>
<sequence>MNFFKVFIFTCSIFLTCQAVSCDFPEGEAYPSIVDGNTAIVFDLSPIEDYHGDTKAGKQIGIDINLFNCKSKSRKLIGQLPFLADTGKVKAAFFAGVEKASEKRFFVIHSVDVRSDTGERNSGGYYTVQVYKAVGDEFLIDEKLSSYFGYGTDIYDKDYKGLIYTFPYKAESSIVSKLSSEEFISWSSGDPQNLRINKKTYIYSSPVIGDVTKMYLVAGDEVKQEAVEAGWVSMVYTSAKGKKISGWVLCADADGC</sequence>